<dbReference type="AlphaFoldDB" id="F0YE18"/>
<feature type="region of interest" description="Disordered" evidence="1">
    <location>
        <begin position="446"/>
        <end position="467"/>
    </location>
</feature>
<keyword evidence="4" id="KW-1185">Reference proteome</keyword>
<organism evidence="4">
    <name type="scientific">Aureococcus anophagefferens</name>
    <name type="common">Harmful bloom alga</name>
    <dbReference type="NCBI Taxonomy" id="44056"/>
    <lineage>
        <taxon>Eukaryota</taxon>
        <taxon>Sar</taxon>
        <taxon>Stramenopiles</taxon>
        <taxon>Ochrophyta</taxon>
        <taxon>Pelagophyceae</taxon>
        <taxon>Pelagomonadales</taxon>
        <taxon>Pelagomonadaceae</taxon>
        <taxon>Aureococcus</taxon>
    </lineage>
</organism>
<dbReference type="OrthoDB" id="10660376at2759"/>
<feature type="compositionally biased region" description="Basic and acidic residues" evidence="1">
    <location>
        <begin position="711"/>
        <end position="729"/>
    </location>
</feature>
<keyword evidence="2" id="KW-0732">Signal</keyword>
<sequence length="973" mass="106920">MAGLPKLRALLLAVAGVGALRSAPSRFANRGSAASARKRILPVLRPEGGAPALMPVPGLKRRPGQQKGDSTRRLRYALSGAAQVAFVGDLKKYGACVRLLDDGTGVVCDVALAEVADDGSAAAVVAGCEDLDARVAIGRTAKEFPYTAVECGPCADDEAPREDDPLAPYDVVDGLGSVEDEREKCFGVLKRTLELCDRIDGALGAVDGLGEPLPEGEYRRMLDRLEEARAACLDEDAFLDGAAAAADRERRERRFSFAMLALVDAPDGVASNCVRSRSAARRYAAVARHAGPLYKELAAIASLMAAAAGKRPPRPAPSDAPLAFAALRPGRRVSYWWSEDLGWASGTVKATPASESVTIDFDAPEGDVEVRHLPLLATASVGRAAEAMAPILDDYGAASATDEDLARRKARDAVHSKWDSHPEVTKKPSVRDMENELPEGMKFVDNESNATEREEAEHRDRMDREMDETCSLETARRLMTLHRDGAPIEQLRAEYEEMDKNERHGMLPMMNDDERAELAEWSTKLNNALRAENESKGDKKLVQRREEIYLEYRKRYVRVRSDIEVREKLKGMDEGTAAAWREADRLERDEGKMPQDVATEFRARMTDEEWAKMEALTDIAKMQEAGASMTQVQEALAAHDLASEDDIEKLFYNADYRDKTFAELPPRDGGDAAPAVDDDGYALEATAEKARGFEPSKGDVGLEGRQAKLKFDRGFLEREAHKDRAENPRPPKPPPPPSSSSESDASDDDADAAPPEPPESPDVAIAKLRGADLPDKSIAAYIGDLLGLDDAKAAAALEKASREYARLKFPSPDKAPDKESVELYFVALADAIDAARQRREAGHDEARVVRELVDRMKFNVDHPPDRAPLAEPTIPEPDRRSKLPAGQKYDGDPLSEADVRFMVECVRIRESDAEDDGRLRARVMQHMQAHGTAFLEHMEHTANLITLFREMGVGPDERTERLIIHYRCDEWTG</sequence>
<feature type="chain" id="PRO_5003262937" evidence="2">
    <location>
        <begin position="20"/>
        <end position="973"/>
    </location>
</feature>
<proteinExistence type="predicted"/>
<dbReference type="Proteomes" id="UP000002729">
    <property type="component" value="Unassembled WGS sequence"/>
</dbReference>
<reference evidence="3 4" key="1">
    <citation type="journal article" date="2011" name="Proc. Natl. Acad. Sci. U.S.A.">
        <title>Niche of harmful alga Aureococcus anophagefferens revealed through ecogenomics.</title>
        <authorList>
            <person name="Gobler C.J."/>
            <person name="Berry D.L."/>
            <person name="Dyhrman S.T."/>
            <person name="Wilhelm S.W."/>
            <person name="Salamov A."/>
            <person name="Lobanov A.V."/>
            <person name="Zhang Y."/>
            <person name="Collier J.L."/>
            <person name="Wurch L.L."/>
            <person name="Kustka A.B."/>
            <person name="Dill B.D."/>
            <person name="Shah M."/>
            <person name="VerBerkmoes N.C."/>
            <person name="Kuo A."/>
            <person name="Terry A."/>
            <person name="Pangilinan J."/>
            <person name="Lindquist E.A."/>
            <person name="Lucas S."/>
            <person name="Paulsen I.T."/>
            <person name="Hattenrath-Lehmann T.K."/>
            <person name="Talmage S.C."/>
            <person name="Walker E.A."/>
            <person name="Koch F."/>
            <person name="Burson A.M."/>
            <person name="Marcoval M.A."/>
            <person name="Tang Y.Z."/>
            <person name="Lecleir G.R."/>
            <person name="Coyne K.J."/>
            <person name="Berg G.M."/>
            <person name="Bertrand E.M."/>
            <person name="Saito M.A."/>
            <person name="Gladyshev V.N."/>
            <person name="Grigoriev I.V."/>
        </authorList>
    </citation>
    <scope>NUCLEOTIDE SEQUENCE [LARGE SCALE GENOMIC DNA]</scope>
    <source>
        <strain evidence="4">CCMP 1984</strain>
    </source>
</reference>
<feature type="region of interest" description="Disordered" evidence="1">
    <location>
        <begin position="860"/>
        <end position="890"/>
    </location>
</feature>
<evidence type="ECO:0000256" key="2">
    <source>
        <dbReference type="SAM" id="SignalP"/>
    </source>
</evidence>
<dbReference type="RefSeq" id="XP_009038826.1">
    <property type="nucleotide sequence ID" value="XM_009040578.1"/>
</dbReference>
<name>F0YE18_AURAN</name>
<dbReference type="GeneID" id="20225350"/>
<accession>F0YE18</accession>
<feature type="compositionally biased region" description="Basic and acidic residues" evidence="1">
    <location>
        <begin position="446"/>
        <end position="464"/>
    </location>
</feature>
<protein>
    <submittedName>
        <fullName evidence="3">Uncharacterized protein</fullName>
    </submittedName>
</protein>
<gene>
    <name evidence="3" type="ORF">AURANDRAFT_65473</name>
</gene>
<evidence type="ECO:0000313" key="4">
    <source>
        <dbReference type="Proteomes" id="UP000002729"/>
    </source>
</evidence>
<evidence type="ECO:0000313" key="3">
    <source>
        <dbReference type="EMBL" id="EGB06655.1"/>
    </source>
</evidence>
<feature type="signal peptide" evidence="2">
    <location>
        <begin position="1"/>
        <end position="19"/>
    </location>
</feature>
<dbReference type="KEGG" id="aaf:AURANDRAFT_65473"/>
<feature type="region of interest" description="Disordered" evidence="1">
    <location>
        <begin position="52"/>
        <end position="71"/>
    </location>
</feature>
<evidence type="ECO:0000256" key="1">
    <source>
        <dbReference type="SAM" id="MobiDB-lite"/>
    </source>
</evidence>
<dbReference type="InParanoid" id="F0YE18"/>
<feature type="region of interest" description="Disordered" evidence="1">
    <location>
        <begin position="711"/>
        <end position="763"/>
    </location>
</feature>
<dbReference type="EMBL" id="GL833134">
    <property type="protein sequence ID" value="EGB06655.1"/>
    <property type="molecule type" value="Genomic_DNA"/>
</dbReference>
<feature type="region of interest" description="Disordered" evidence="1">
    <location>
        <begin position="413"/>
        <end position="432"/>
    </location>
</feature>